<protein>
    <submittedName>
        <fullName evidence="2">Phosphotransferase enzyme family protein</fullName>
    </submittedName>
</protein>
<accession>A0A9P7U5X0</accession>
<dbReference type="AlphaFoldDB" id="A0A9P7U5X0"/>
<evidence type="ECO:0000259" key="1">
    <source>
        <dbReference type="PROSITE" id="PS50011"/>
    </source>
</evidence>
<dbReference type="GO" id="GO:0004672">
    <property type="term" value="F:protein kinase activity"/>
    <property type="evidence" value="ECO:0007669"/>
    <property type="project" value="InterPro"/>
</dbReference>
<dbReference type="InterPro" id="IPR011009">
    <property type="entry name" value="Kinase-like_dom_sf"/>
</dbReference>
<evidence type="ECO:0000313" key="2">
    <source>
        <dbReference type="EMBL" id="KAG7043586.1"/>
    </source>
</evidence>
<keyword evidence="3" id="KW-1185">Reference proteome</keyword>
<dbReference type="SUPFAM" id="SSF56112">
    <property type="entry name" value="Protein kinase-like (PK-like)"/>
    <property type="match status" value="1"/>
</dbReference>
<reference evidence="2" key="1">
    <citation type="submission" date="2021-05" db="EMBL/GenBank/DDBJ databases">
        <title>Comparative genomics of three Colletotrichum scovillei strains and genetic complementation revealed genes involved fungal growth and virulence on chili pepper.</title>
        <authorList>
            <person name="Hsieh D.-K."/>
            <person name="Chuang S.-C."/>
            <person name="Chen C.-Y."/>
            <person name="Chao Y.-T."/>
            <person name="Lu M.-Y.J."/>
            <person name="Lee M.-H."/>
            <person name="Shih M.-C."/>
        </authorList>
    </citation>
    <scope>NUCLEOTIDE SEQUENCE</scope>
    <source>
        <strain evidence="2">Coll-153</strain>
    </source>
</reference>
<dbReference type="Gene3D" id="1.10.510.10">
    <property type="entry name" value="Transferase(Phosphotransferase) domain 1"/>
    <property type="match status" value="1"/>
</dbReference>
<dbReference type="GO" id="GO:0005524">
    <property type="term" value="F:ATP binding"/>
    <property type="evidence" value="ECO:0007669"/>
    <property type="project" value="InterPro"/>
</dbReference>
<dbReference type="PROSITE" id="PS50011">
    <property type="entry name" value="PROTEIN_KINASE_DOM"/>
    <property type="match status" value="1"/>
</dbReference>
<sequence>MIRPIAWCNVVPPRHRSTSCFSGGTSPVNYRHKMDLGSDIIRDIIHPTAAFTDVSLSDVEHHDSNIPHRLPSADDWEHSQLNPKNRIDSLDPLPNPLWRIDGCTGLGTQFYVLPTFLFPTPPLRLDAFVPEQSTQTPEIRQLLDLDVAFHTKDRARVQKLNISKHIIRALQVWTKRLPDPEGLLRSVPFGSRIVFKDISLDVRAIEINIAPTYYLERQLLSASALAEMWGPEVQIPQCIDLSEVHVVEQIHDSVCLVQIKGRLWILKTLTSYTKYLYHELKLLLSTIPHQNIMSRPAHLVTKRCTFGSKVAVIGFTLEYHHYGTLRDIVPLSRIHNTISQTEQFKWSIQITSGVLHHRRTSGTFYPDLRLDNIVLSKNRDAVMVDFEQRGVWCEFASPEINAVEYIRILATDDEIPENTRDHYADILRRLCPDFESLQAREEYTNPPNGYNICWACLSPREQEASEVYMLGRVLWCIFEGASAPQQAAVWQSYRWETDVDFPAFLRTPPILRSLIDRCTSGRRATLGNQIGREGNKIVFKGQENKTEPKDIRQAAATWWKREIAWAESFLAMRDHSRSSGEWSENHFDRPSLQSVLDELEKIRDEL</sequence>
<evidence type="ECO:0000313" key="3">
    <source>
        <dbReference type="Proteomes" id="UP000699042"/>
    </source>
</evidence>
<gene>
    <name evidence="2" type="ORF">JMJ77_003290</name>
</gene>
<dbReference type="InterPro" id="IPR000719">
    <property type="entry name" value="Prot_kinase_dom"/>
</dbReference>
<organism evidence="2 3">
    <name type="scientific">Colletotrichum scovillei</name>
    <dbReference type="NCBI Taxonomy" id="1209932"/>
    <lineage>
        <taxon>Eukaryota</taxon>
        <taxon>Fungi</taxon>
        <taxon>Dikarya</taxon>
        <taxon>Ascomycota</taxon>
        <taxon>Pezizomycotina</taxon>
        <taxon>Sordariomycetes</taxon>
        <taxon>Hypocreomycetidae</taxon>
        <taxon>Glomerellales</taxon>
        <taxon>Glomerellaceae</taxon>
        <taxon>Colletotrichum</taxon>
        <taxon>Colletotrichum acutatum species complex</taxon>
    </lineage>
</organism>
<dbReference type="EMBL" id="JAESDN010000012">
    <property type="protein sequence ID" value="KAG7043586.1"/>
    <property type="molecule type" value="Genomic_DNA"/>
</dbReference>
<name>A0A9P7U5X0_9PEZI</name>
<comment type="caution">
    <text evidence="2">The sequence shown here is derived from an EMBL/GenBank/DDBJ whole genome shotgun (WGS) entry which is preliminary data.</text>
</comment>
<dbReference type="Proteomes" id="UP000699042">
    <property type="component" value="Unassembled WGS sequence"/>
</dbReference>
<proteinExistence type="predicted"/>
<feature type="domain" description="Protein kinase" evidence="1">
    <location>
        <begin position="214"/>
        <end position="606"/>
    </location>
</feature>